<dbReference type="OrthoDB" id="770608at2"/>
<dbReference type="AlphaFoldDB" id="A0A4Z0QHE6"/>
<evidence type="ECO:0000313" key="2">
    <source>
        <dbReference type="Proteomes" id="UP000298471"/>
    </source>
</evidence>
<reference evidence="1 2" key="1">
    <citation type="submission" date="2019-04" db="EMBL/GenBank/DDBJ databases">
        <authorList>
            <person name="Feng G."/>
            <person name="Zhang J."/>
            <person name="Zhu H."/>
        </authorList>
    </citation>
    <scope>NUCLEOTIDE SEQUENCE [LARGE SCALE GENOMIC DNA]</scope>
    <source>
        <strain evidence="1 2">9PBR-1</strain>
    </source>
</reference>
<sequence>MKKNLNYFQVRLEVALPTSEYVFGFINISHILYSKLTEIFHEQLVEFKQRFLFDDIGGYVIDESLYQKHKPYFDQEIPFNFDFTLFQYSVSICSVKRSDRKKSYHKHQPPLLPLSEASLT</sequence>
<comment type="caution">
    <text evidence="1">The sequence shown here is derived from an EMBL/GenBank/DDBJ whole genome shotgun (WGS) entry which is preliminary data.</text>
</comment>
<evidence type="ECO:0000313" key="1">
    <source>
        <dbReference type="EMBL" id="TGE28729.1"/>
    </source>
</evidence>
<dbReference type="EMBL" id="SRMB01000001">
    <property type="protein sequence ID" value="TGE28729.1"/>
    <property type="molecule type" value="Genomic_DNA"/>
</dbReference>
<name>A0A4Z0QHE6_9BACT</name>
<protein>
    <submittedName>
        <fullName evidence="1">Uncharacterized protein</fullName>
    </submittedName>
</protein>
<accession>A0A4Z0QHE6</accession>
<proteinExistence type="predicted"/>
<keyword evidence="2" id="KW-1185">Reference proteome</keyword>
<gene>
    <name evidence="1" type="ORF">E5K02_04490</name>
</gene>
<dbReference type="RefSeq" id="WP_135392473.1">
    <property type="nucleotide sequence ID" value="NZ_SRMB01000001.1"/>
</dbReference>
<dbReference type="Proteomes" id="UP000298471">
    <property type="component" value="Unassembled WGS sequence"/>
</dbReference>
<organism evidence="1 2">
    <name type="scientific">Hymenobacter metallicola</name>
    <dbReference type="NCBI Taxonomy" id="2563114"/>
    <lineage>
        <taxon>Bacteria</taxon>
        <taxon>Pseudomonadati</taxon>
        <taxon>Bacteroidota</taxon>
        <taxon>Cytophagia</taxon>
        <taxon>Cytophagales</taxon>
        <taxon>Hymenobacteraceae</taxon>
        <taxon>Hymenobacter</taxon>
    </lineage>
</organism>